<feature type="transmembrane region" description="Helical" evidence="13">
    <location>
        <begin position="96"/>
        <end position="117"/>
    </location>
</feature>
<dbReference type="Proteomes" id="UP000318405">
    <property type="component" value="Unassembled WGS sequence"/>
</dbReference>
<dbReference type="InterPro" id="IPR006135">
    <property type="entry name" value="T3SS_substrate_exporter"/>
</dbReference>
<dbReference type="PANTHER" id="PTHR30531:SF12">
    <property type="entry name" value="FLAGELLAR BIOSYNTHETIC PROTEIN FLHB"/>
    <property type="match status" value="1"/>
</dbReference>
<organism evidence="15 16">
    <name type="scientific">Verticiella sediminum</name>
    <dbReference type="NCBI Taxonomy" id="1247510"/>
    <lineage>
        <taxon>Bacteria</taxon>
        <taxon>Pseudomonadati</taxon>
        <taxon>Pseudomonadota</taxon>
        <taxon>Betaproteobacteria</taxon>
        <taxon>Burkholderiales</taxon>
        <taxon>Alcaligenaceae</taxon>
        <taxon>Verticiella</taxon>
    </lineage>
</organism>
<proteinExistence type="inferred from homology"/>
<evidence type="ECO:0000256" key="3">
    <source>
        <dbReference type="ARBA" id="ARBA00021622"/>
    </source>
</evidence>
<evidence type="ECO:0000313" key="16">
    <source>
        <dbReference type="Proteomes" id="UP000318405"/>
    </source>
</evidence>
<keyword evidence="10 13" id="KW-0472">Membrane</keyword>
<evidence type="ECO:0000256" key="4">
    <source>
        <dbReference type="ARBA" id="ARBA00022448"/>
    </source>
</evidence>
<evidence type="ECO:0000256" key="1">
    <source>
        <dbReference type="ARBA" id="ARBA00004651"/>
    </source>
</evidence>
<accession>A0A556ARV4</accession>
<evidence type="ECO:0000256" key="7">
    <source>
        <dbReference type="ARBA" id="ARBA00022795"/>
    </source>
</evidence>
<sequence>MAEESDLEKTEPASERRLEKAREEGQTPRSRELVTFLLLLSGVGMLYLGAAPLYEALRGVLRGSLDFDVRVAFDTAAMLQGAGTVAWRALLAMLPLFGILAVVAIGASVALGGLLLVGKPLVPDLNRLNPVKGLARIFSANTLIELAKALTKAALVGSVATFAIYKLLDEMLVLMHVAASAALAKSLSLVALCCAIVIASLVVIAMFDAPYQVWSHLKKLRMSRQDVKQEHKESDGDPHLKARIRQQQRQMARGRMMSAVPTADVVLTNPTHYAVALKYEEGRASAPRVVAKGTGLIAQRIRELAAEHRVPLLSAPPLARALHRHVELDAEIPVALYAAVAEVLAWVFQLRTWRAQGGIEPGRPSGIAVPPALDPQSTAS</sequence>
<keyword evidence="4 13" id="KW-0813">Transport</keyword>
<dbReference type="OrthoDB" id="9807950at2"/>
<dbReference type="PANTHER" id="PTHR30531">
    <property type="entry name" value="FLAGELLAR BIOSYNTHETIC PROTEIN FLHB"/>
    <property type="match status" value="1"/>
</dbReference>
<keyword evidence="7 13" id="KW-1005">Bacterial flagellum biogenesis</keyword>
<feature type="transmembrane region" description="Helical" evidence="13">
    <location>
        <begin position="188"/>
        <end position="214"/>
    </location>
</feature>
<reference evidence="15 16" key="1">
    <citation type="submission" date="2019-07" db="EMBL/GenBank/DDBJ databases">
        <title>Qingshengfaniella alkalisoli gen. nov., sp. nov., isolated from saline soil.</title>
        <authorList>
            <person name="Xu L."/>
            <person name="Huang X.-X."/>
            <person name="Sun J.-Q."/>
        </authorList>
    </citation>
    <scope>NUCLEOTIDE SEQUENCE [LARGE SCALE GENOMIC DNA]</scope>
    <source>
        <strain evidence="15 16">DSM 27279</strain>
    </source>
</reference>
<dbReference type="GO" id="GO:0044780">
    <property type="term" value="P:bacterial-type flagellum assembly"/>
    <property type="evidence" value="ECO:0007669"/>
    <property type="project" value="InterPro"/>
</dbReference>
<keyword evidence="8 13" id="KW-0653">Protein transport</keyword>
<evidence type="ECO:0000313" key="15">
    <source>
        <dbReference type="EMBL" id="TSH95691.1"/>
    </source>
</evidence>
<feature type="region of interest" description="Disordered" evidence="14">
    <location>
        <begin position="361"/>
        <end position="380"/>
    </location>
</feature>
<feature type="transmembrane region" description="Helical" evidence="13">
    <location>
        <begin position="33"/>
        <end position="50"/>
    </location>
</feature>
<dbReference type="AlphaFoldDB" id="A0A556ARV4"/>
<evidence type="ECO:0000256" key="14">
    <source>
        <dbReference type="SAM" id="MobiDB-lite"/>
    </source>
</evidence>
<evidence type="ECO:0000256" key="5">
    <source>
        <dbReference type="ARBA" id="ARBA00022475"/>
    </source>
</evidence>
<dbReference type="GO" id="GO:0005886">
    <property type="term" value="C:plasma membrane"/>
    <property type="evidence" value="ECO:0007669"/>
    <property type="project" value="UniProtKB-SubCell"/>
</dbReference>
<evidence type="ECO:0000256" key="13">
    <source>
        <dbReference type="RuleBase" id="RU364091"/>
    </source>
</evidence>
<evidence type="ECO:0000256" key="2">
    <source>
        <dbReference type="ARBA" id="ARBA00010690"/>
    </source>
</evidence>
<keyword evidence="16" id="KW-1185">Reference proteome</keyword>
<evidence type="ECO:0000256" key="6">
    <source>
        <dbReference type="ARBA" id="ARBA00022692"/>
    </source>
</evidence>
<feature type="compositionally biased region" description="Basic and acidic residues" evidence="14">
    <location>
        <begin position="7"/>
        <end position="26"/>
    </location>
</feature>
<dbReference type="InterPro" id="IPR029025">
    <property type="entry name" value="T3SS_substrate_exporter_C"/>
</dbReference>
<dbReference type="RefSeq" id="WP_143947980.1">
    <property type="nucleotide sequence ID" value="NZ_BAABMB010000002.1"/>
</dbReference>
<dbReference type="NCBIfam" id="TIGR00328">
    <property type="entry name" value="flhB"/>
    <property type="match status" value="1"/>
</dbReference>
<keyword evidence="15" id="KW-0966">Cell projection</keyword>
<keyword evidence="15" id="KW-0969">Cilium</keyword>
<dbReference type="FunFam" id="3.40.1690.10:FF:000001">
    <property type="entry name" value="Flagellar biosynthetic protein FlhB"/>
    <property type="match status" value="1"/>
</dbReference>
<comment type="caution">
    <text evidence="15">The sequence shown here is derived from an EMBL/GenBank/DDBJ whole genome shotgun (WGS) entry which is preliminary data.</text>
</comment>
<dbReference type="EMBL" id="VLTJ01000020">
    <property type="protein sequence ID" value="TSH95691.1"/>
    <property type="molecule type" value="Genomic_DNA"/>
</dbReference>
<evidence type="ECO:0000256" key="8">
    <source>
        <dbReference type="ARBA" id="ARBA00022927"/>
    </source>
</evidence>
<keyword evidence="5 13" id="KW-1003">Cell membrane</keyword>
<feature type="transmembrane region" description="Helical" evidence="13">
    <location>
        <begin position="149"/>
        <end position="168"/>
    </location>
</feature>
<feature type="region of interest" description="Disordered" evidence="14">
    <location>
        <begin position="1"/>
        <end position="26"/>
    </location>
</feature>
<protein>
    <recommendedName>
        <fullName evidence="3 13">Flagellar biosynthetic protein FlhB</fullName>
    </recommendedName>
</protein>
<keyword evidence="11 13" id="KW-1006">Bacterial flagellum protein export</keyword>
<evidence type="ECO:0000256" key="10">
    <source>
        <dbReference type="ARBA" id="ARBA00023136"/>
    </source>
</evidence>
<dbReference type="PRINTS" id="PR00950">
    <property type="entry name" value="TYPE3IMSPROT"/>
</dbReference>
<keyword evidence="9 13" id="KW-1133">Transmembrane helix</keyword>
<feature type="transmembrane region" description="Helical" evidence="13">
    <location>
        <begin position="71"/>
        <end position="90"/>
    </location>
</feature>
<name>A0A556ARV4_9BURK</name>
<keyword evidence="15" id="KW-0282">Flagellum</keyword>
<comment type="similarity">
    <text evidence="2 13">Belongs to the type III secretion exporter family.</text>
</comment>
<evidence type="ECO:0000256" key="11">
    <source>
        <dbReference type="ARBA" id="ARBA00023225"/>
    </source>
</evidence>
<gene>
    <name evidence="13 15" type="primary">flhB</name>
    <name evidence="15" type="ORF">FOZ76_09835</name>
</gene>
<keyword evidence="6 13" id="KW-0812">Transmembrane</keyword>
<dbReference type="Pfam" id="PF01312">
    <property type="entry name" value="Bac_export_2"/>
    <property type="match status" value="1"/>
</dbReference>
<dbReference type="SUPFAM" id="SSF160544">
    <property type="entry name" value="EscU C-terminal domain-like"/>
    <property type="match status" value="1"/>
</dbReference>
<dbReference type="InterPro" id="IPR006136">
    <property type="entry name" value="FlhB"/>
</dbReference>
<evidence type="ECO:0000256" key="9">
    <source>
        <dbReference type="ARBA" id="ARBA00022989"/>
    </source>
</evidence>
<comment type="subcellular location">
    <subcellularLocation>
        <location evidence="1">Cell membrane</location>
        <topology evidence="1">Multi-pass membrane protein</topology>
    </subcellularLocation>
</comment>
<evidence type="ECO:0000256" key="12">
    <source>
        <dbReference type="ARBA" id="ARBA00025078"/>
    </source>
</evidence>
<comment type="function">
    <text evidence="12 13">Required for formation of the rod structure in the basal body of the flagellar apparatus. Together with FliI and FliH, may constitute the export apparatus of flagellin.</text>
</comment>
<dbReference type="Gene3D" id="3.40.1690.10">
    <property type="entry name" value="secretion proteins EscU"/>
    <property type="match status" value="1"/>
</dbReference>
<dbReference type="GO" id="GO:0009306">
    <property type="term" value="P:protein secretion"/>
    <property type="evidence" value="ECO:0007669"/>
    <property type="project" value="InterPro"/>
</dbReference>
<dbReference type="Gene3D" id="6.10.250.2080">
    <property type="match status" value="1"/>
</dbReference>